<evidence type="ECO:0000259" key="2">
    <source>
        <dbReference type="Pfam" id="PF13116"/>
    </source>
</evidence>
<name>A0A1H2TE11_9GAMM</name>
<keyword evidence="1" id="KW-0812">Transmembrane</keyword>
<dbReference type="STRING" id="488533.SAMN04487960_102413"/>
<dbReference type="InterPro" id="IPR025263">
    <property type="entry name" value="YhdP_central"/>
</dbReference>
<dbReference type="PANTHER" id="PTHR38690">
    <property type="entry name" value="PROTEASE-RELATED"/>
    <property type="match status" value="1"/>
</dbReference>
<keyword evidence="4" id="KW-1185">Reference proteome</keyword>
<evidence type="ECO:0000256" key="1">
    <source>
        <dbReference type="SAM" id="Phobius"/>
    </source>
</evidence>
<keyword evidence="1" id="KW-0472">Membrane</keyword>
<keyword evidence="1" id="KW-1133">Transmembrane helix</keyword>
<dbReference type="Pfam" id="PF13116">
    <property type="entry name" value="YhdP"/>
    <property type="match status" value="1"/>
</dbReference>
<dbReference type="PANTHER" id="PTHR38690:SF1">
    <property type="entry name" value="PROTEASE"/>
    <property type="match status" value="1"/>
</dbReference>
<evidence type="ECO:0000313" key="4">
    <source>
        <dbReference type="Proteomes" id="UP000199675"/>
    </source>
</evidence>
<sequence>MPGQVARRLTNVFWSLVVVVLVVSAIFVGVGRQLTDNIDAFRSDLENLLTDSLGYRVEIDELRARWHWLDPVVQASGVRLLTDSAEPYPLGSVSSLRIRLDTLKSLLRQRVVFENFEADGLDLTVVQSSDGRLMIDGLRLPEATAESGPDGTTDTSGNLVAIAGRWLSDPSVRITRVGIRIRTRDNQTRLIDIPQLDLEYDGGLFSASGRAMQGGTTHQLAGFRLIGLHFFRGDFTGQIYLNLNSGRLFDELVSGYRWRELGVDGFDIGGEAWLTFRSGALEQVNGQLMAPYLQVRAAEESLAPMEDLALKFGWRGSVVPGRDSLLSGEWHLSDIRWRWLGESVSGFSLFLRQRNDRFDVRANGVPVGPLAHIALGVRLLPEAAVVALEGYRPEGQLDNLTLIIPSSDQGPAFSLATDFQKLKVSAFHGAPELVGARGTLELGRSHGTVRVVGEDVTIGFPRLFRSSWPMSYADVRVSWDLNGPITRVYSSDIHLLYRDKTEFSGGFDLRLDREGEDNLGLQVALRHGEADLLAEFVPDKVVAPALYDWLTTAVSSASIDEGAFYGFGQIDRGAPRHSFTSSMWYRFSQGQITYDPAWPEVRGARGRVSVHDGRTLVTLESAETGGLSLSDAQVRLAPTDAGLTLLVDAETAVPGSVLPYWLENSPLGEMSGLAADALDVGGRYALDLGLQIPLDKQRAPVVDIAVVSDGGAVRYPGAGLDWRDITGKLTFNSQTGFSADPVSATFLGKPVEVGFEYRPDQNALSLSQTGRLTIPEAQVALGLSASDELGLSGAFVYTARLDVAKESSPGLSLYSSLRGVTVDWPEPLAKPADELRPLSTTLSWEPGKSMVLAGQWQEALGLRFRWDEDGFERGAIAFGRRDAQLPETAGIAFNGHLERLNVEAWADRISRISLARDEGASAAAVNADALIEQWLSGINLSIGELEVLGQVFPEVEVRADYGNGRWRVDSASDWLAGRLDIPMDTAQTVQVDMQILHLTGTGEEANVAEDNETPERSPAEQVADFRALKLENWPRVHVSVDGLMVDDRPMGSWSFQLQPGADALDIRELQGTLDSLTFNGGMVWDIRDGRQTSRLMGTLAGEDLGDLAQLVGEQAPLRNAQSRIELNVAWPGRPDEMKLRRLEGEVGIRLDDGVILENNYTAQLFRLFNVLNADNLWRRLQLDFSDLYEAGVAFDAISGTAVLNAGVLTWNPELQIVGPSGAFKLSGSANMMDESLDMRLVVVLPLTQNLPLAAILLGASAPIGGALFVLDKVLGDPLSRLTSATYSVQGNWSEPEVSLRNVFDTGN</sequence>
<dbReference type="EMBL" id="FNNE01000002">
    <property type="protein sequence ID" value="SDW42141.1"/>
    <property type="molecule type" value="Genomic_DNA"/>
</dbReference>
<dbReference type="Proteomes" id="UP000199675">
    <property type="component" value="Unassembled WGS sequence"/>
</dbReference>
<proteinExistence type="predicted"/>
<organism evidence="3 4">
    <name type="scientific">Marinobacter mobilis</name>
    <dbReference type="NCBI Taxonomy" id="488533"/>
    <lineage>
        <taxon>Bacteria</taxon>
        <taxon>Pseudomonadati</taxon>
        <taxon>Pseudomonadota</taxon>
        <taxon>Gammaproteobacteria</taxon>
        <taxon>Pseudomonadales</taxon>
        <taxon>Marinobacteraceae</taxon>
        <taxon>Marinobacter</taxon>
    </lineage>
</organism>
<feature type="transmembrane region" description="Helical" evidence="1">
    <location>
        <begin position="12"/>
        <end position="31"/>
    </location>
</feature>
<gene>
    <name evidence="3" type="ORF">SAMN04487960_102413</name>
</gene>
<protein>
    <submittedName>
        <fullName evidence="3">TIGR02099 family protein</fullName>
    </submittedName>
</protein>
<accession>A0A1H2TE11</accession>
<dbReference type="InterPro" id="IPR011836">
    <property type="entry name" value="YhdP"/>
</dbReference>
<evidence type="ECO:0000313" key="3">
    <source>
        <dbReference type="EMBL" id="SDW42141.1"/>
    </source>
</evidence>
<dbReference type="NCBIfam" id="TIGR02099">
    <property type="entry name" value="YhdP family protein"/>
    <property type="match status" value="1"/>
</dbReference>
<feature type="domain" description="YhdP central" evidence="2">
    <location>
        <begin position="7"/>
        <end position="1297"/>
    </location>
</feature>
<reference evidence="3 4" key="1">
    <citation type="submission" date="2016-10" db="EMBL/GenBank/DDBJ databases">
        <authorList>
            <person name="de Groot N.N."/>
        </authorList>
    </citation>
    <scope>NUCLEOTIDE SEQUENCE [LARGE SCALE GENOMIC DNA]</scope>
    <source>
        <strain evidence="3 4">CGMCC 1.7059</strain>
    </source>
</reference>